<dbReference type="Gene3D" id="3.30.830.10">
    <property type="entry name" value="Metalloenzyme, LuxS/M16 peptidase-like"/>
    <property type="match status" value="2"/>
</dbReference>
<dbReference type="GO" id="GO:0046872">
    <property type="term" value="F:metal ion binding"/>
    <property type="evidence" value="ECO:0007669"/>
    <property type="project" value="InterPro"/>
</dbReference>
<sequence length="432" mass="50104">MLDTIKEVKNLKDIFTHRTLKNGINLFIHSTDKFKTNTFCIFIHQNLRKETATMTALLPFVLKRGTRSFPTSRHLSLYLENLYGADMGGDILKRGESQILQFFMETVNQKYVTGDDIIDSSLKAFKELVLNPVEEDGSFKQAYVEQEKDVLRRNIESLYNDKFNYAIERCFQEMCKDEAFSIYKYGNIEDLKTIDKNNLYEYYLDCLQHCPMDFFVLGDVNEDEMSEKIEKLFDFARKEEKLVKTSFVRKEIKEEKIVEEKQDVNQGKLSMGFRTNTRYGDDDYYALMVYNGILGGGPHSKLFQNVREKASLAYYAFSKLEKNKGLMLIGCGIEFANFDRTVKIIKEQLEDIKAGKISDYEFDSTVKSLVNSFKESSDSPSMIISLYLDGIINGVRESTDDMIKKIQDVTKEDVKKVAQKINLDTIFFLNKK</sequence>
<dbReference type="Pfam" id="PF05193">
    <property type="entry name" value="Peptidase_M16_C"/>
    <property type="match status" value="1"/>
</dbReference>
<gene>
    <name evidence="2" type="ORF">D2962_06670</name>
</gene>
<dbReference type="Proteomes" id="UP000280960">
    <property type="component" value="Chromosome"/>
</dbReference>
<dbReference type="KEGG" id="bacg:D2962_06670"/>
<protein>
    <submittedName>
        <fullName evidence="2">Insulinase family protein</fullName>
    </submittedName>
</protein>
<dbReference type="InterPro" id="IPR011249">
    <property type="entry name" value="Metalloenz_LuxS/M16"/>
</dbReference>
<evidence type="ECO:0000259" key="1">
    <source>
        <dbReference type="Pfam" id="PF05193"/>
    </source>
</evidence>
<dbReference type="PANTHER" id="PTHR11851">
    <property type="entry name" value="METALLOPROTEASE"/>
    <property type="match status" value="1"/>
</dbReference>
<accession>A0A3G2R498</accession>
<keyword evidence="3" id="KW-1185">Reference proteome</keyword>
<dbReference type="EMBL" id="CP033169">
    <property type="protein sequence ID" value="AYO30344.1"/>
    <property type="molecule type" value="Genomic_DNA"/>
</dbReference>
<organism evidence="2 3">
    <name type="scientific">Biomaibacter acetigenes</name>
    <dbReference type="NCBI Taxonomy" id="2316383"/>
    <lineage>
        <taxon>Bacteria</taxon>
        <taxon>Bacillati</taxon>
        <taxon>Bacillota</taxon>
        <taxon>Clostridia</taxon>
        <taxon>Thermosediminibacterales</taxon>
        <taxon>Tepidanaerobacteraceae</taxon>
        <taxon>Biomaibacter</taxon>
    </lineage>
</organism>
<dbReference type="NCBIfam" id="NF047422">
    <property type="entry name" value="YfmF_fam"/>
    <property type="match status" value="1"/>
</dbReference>
<evidence type="ECO:0000313" key="2">
    <source>
        <dbReference type="EMBL" id="AYO30344.1"/>
    </source>
</evidence>
<dbReference type="InterPro" id="IPR050361">
    <property type="entry name" value="MPP/UQCRC_Complex"/>
</dbReference>
<name>A0A3G2R498_9FIRM</name>
<dbReference type="InterPro" id="IPR007863">
    <property type="entry name" value="Peptidase_M16_C"/>
</dbReference>
<dbReference type="SUPFAM" id="SSF63411">
    <property type="entry name" value="LuxS/MPP-like metallohydrolase"/>
    <property type="match status" value="2"/>
</dbReference>
<feature type="domain" description="Peptidase M16 C-terminal" evidence="1">
    <location>
        <begin position="194"/>
        <end position="368"/>
    </location>
</feature>
<dbReference type="AlphaFoldDB" id="A0A3G2R498"/>
<dbReference type="PANTHER" id="PTHR11851:SF186">
    <property type="entry name" value="INACTIVE METALLOPROTEASE YMFF-RELATED"/>
    <property type="match status" value="1"/>
</dbReference>
<reference evidence="2 3" key="1">
    <citation type="submission" date="2018-10" db="EMBL/GenBank/DDBJ databases">
        <authorList>
            <person name="Zhang X."/>
        </authorList>
    </citation>
    <scope>NUCLEOTIDE SEQUENCE [LARGE SCALE GENOMIC DNA]</scope>
    <source>
        <strain evidence="2 3">SK-G1</strain>
    </source>
</reference>
<proteinExistence type="predicted"/>
<evidence type="ECO:0000313" key="3">
    <source>
        <dbReference type="Proteomes" id="UP000280960"/>
    </source>
</evidence>